<sequence length="156" mass="18401">MQLKHIKSLQLSKAIVSKMTMEVRNEYELFLENQLMFFRDFFPTGYESLDDTHNILLAIVEGEIVAFRYFYFHNRVCELFNTYVDSANRRQSIATQLIEDSIHISHQNRLNKFVIRMASENAERTGLYHKYKVLGNHKFNTSQFTIYYAGKEAVIG</sequence>
<dbReference type="EMBL" id="JAKUMG010000012">
    <property type="protein sequence ID" value="MDI4670746.1"/>
    <property type="molecule type" value="Genomic_DNA"/>
</dbReference>
<feature type="domain" description="N-acetyltransferase" evidence="1">
    <location>
        <begin position="14"/>
        <end position="154"/>
    </location>
</feature>
<accession>A0ABT6U512</accession>
<dbReference type="SUPFAM" id="SSF55729">
    <property type="entry name" value="Acyl-CoA N-acyltransferases (Nat)"/>
    <property type="match status" value="1"/>
</dbReference>
<dbReference type="InterPro" id="IPR000182">
    <property type="entry name" value="GNAT_dom"/>
</dbReference>
<organism evidence="2 3">
    <name type="scientific">Pseudoalteromonas shioyasakiensis</name>
    <dbReference type="NCBI Taxonomy" id="1190813"/>
    <lineage>
        <taxon>Bacteria</taxon>
        <taxon>Pseudomonadati</taxon>
        <taxon>Pseudomonadota</taxon>
        <taxon>Gammaproteobacteria</taxon>
        <taxon>Alteromonadales</taxon>
        <taxon>Pseudoalteromonadaceae</taxon>
        <taxon>Pseudoalteromonas</taxon>
    </lineage>
</organism>
<dbReference type="Proteomes" id="UP001156974">
    <property type="component" value="Unassembled WGS sequence"/>
</dbReference>
<comment type="caution">
    <text evidence="2">The sequence shown here is derived from an EMBL/GenBank/DDBJ whole genome shotgun (WGS) entry which is preliminary data.</text>
</comment>
<dbReference type="PROSITE" id="PS51186">
    <property type="entry name" value="GNAT"/>
    <property type="match status" value="1"/>
</dbReference>
<evidence type="ECO:0000313" key="2">
    <source>
        <dbReference type="EMBL" id="MDI4670746.1"/>
    </source>
</evidence>
<evidence type="ECO:0000259" key="1">
    <source>
        <dbReference type="PROSITE" id="PS51186"/>
    </source>
</evidence>
<dbReference type="Pfam" id="PF00583">
    <property type="entry name" value="Acetyltransf_1"/>
    <property type="match status" value="1"/>
</dbReference>
<dbReference type="RefSeq" id="WP_062565901.1">
    <property type="nucleotide sequence ID" value="NZ_JAKUMG010000012.1"/>
</dbReference>
<protein>
    <submittedName>
        <fullName evidence="2">GNAT family N-acetyltransferase</fullName>
    </submittedName>
</protein>
<evidence type="ECO:0000313" key="3">
    <source>
        <dbReference type="Proteomes" id="UP001156974"/>
    </source>
</evidence>
<name>A0ABT6U512_9GAMM</name>
<gene>
    <name evidence="2" type="ORF">MKZ47_16870</name>
</gene>
<dbReference type="InterPro" id="IPR016181">
    <property type="entry name" value="Acyl_CoA_acyltransferase"/>
</dbReference>
<dbReference type="Gene3D" id="3.40.630.30">
    <property type="match status" value="1"/>
</dbReference>
<keyword evidence="3" id="KW-1185">Reference proteome</keyword>
<dbReference type="GeneID" id="29846928"/>
<dbReference type="CDD" id="cd04301">
    <property type="entry name" value="NAT_SF"/>
    <property type="match status" value="1"/>
</dbReference>
<reference evidence="2 3" key="1">
    <citation type="submission" date="2022-02" db="EMBL/GenBank/DDBJ databases">
        <title>Genome analysis of Beneficial Microorganisms for Coral consortium from Pocillopora damicornis.</title>
        <authorList>
            <person name="Rosado P.M."/>
            <person name="Cardoso P.M."/>
            <person name="Rosado J.G."/>
            <person name="Schultz J."/>
            <person name="Rocha U."/>
            <person name="Costa T.K."/>
            <person name="Peixoto R.S."/>
        </authorList>
    </citation>
    <scope>NUCLEOTIDE SEQUENCE [LARGE SCALE GENOMIC DNA]</scope>
    <source>
        <strain evidence="2 3">BMC5</strain>
    </source>
</reference>
<proteinExistence type="predicted"/>